<accession>A0A2G6EAF9</accession>
<feature type="repeat" description="WD" evidence="3">
    <location>
        <begin position="819"/>
        <end position="860"/>
    </location>
</feature>
<evidence type="ECO:0000313" key="9">
    <source>
        <dbReference type="Proteomes" id="UP000229740"/>
    </source>
</evidence>
<keyword evidence="4" id="KW-0802">TPR repeat</keyword>
<evidence type="ECO:0000256" key="6">
    <source>
        <dbReference type="SAM" id="MobiDB-lite"/>
    </source>
</evidence>
<feature type="region of interest" description="Disordered" evidence="6">
    <location>
        <begin position="1"/>
        <end position="102"/>
    </location>
</feature>
<dbReference type="Pfam" id="PF00400">
    <property type="entry name" value="WD40"/>
    <property type="match status" value="13"/>
</dbReference>
<evidence type="ECO:0000259" key="7">
    <source>
        <dbReference type="PROSITE" id="PS50011"/>
    </source>
</evidence>
<dbReference type="InterPro" id="IPR017441">
    <property type="entry name" value="Protein_kinase_ATP_BS"/>
</dbReference>
<evidence type="ECO:0000256" key="5">
    <source>
        <dbReference type="PROSITE-ProRule" id="PRU10141"/>
    </source>
</evidence>
<protein>
    <recommendedName>
        <fullName evidence="7">Protein kinase domain-containing protein</fullName>
    </recommendedName>
</protein>
<dbReference type="PROSITE" id="PS00107">
    <property type="entry name" value="PROTEIN_KINASE_ATP"/>
    <property type="match status" value="1"/>
</dbReference>
<keyword evidence="5" id="KW-0067">ATP-binding</keyword>
<dbReference type="SUPFAM" id="SSF56112">
    <property type="entry name" value="Protein kinase-like (PK-like)"/>
    <property type="match status" value="1"/>
</dbReference>
<dbReference type="Pfam" id="PF25172">
    <property type="entry name" value="Beta-prop_WDR3_2nd"/>
    <property type="match status" value="1"/>
</dbReference>
<evidence type="ECO:0000256" key="4">
    <source>
        <dbReference type="PROSITE-ProRule" id="PRU00339"/>
    </source>
</evidence>
<feature type="repeat" description="WD" evidence="3">
    <location>
        <begin position="1411"/>
        <end position="1453"/>
    </location>
</feature>
<dbReference type="CDD" id="cd14014">
    <property type="entry name" value="STKc_PknB_like"/>
    <property type="match status" value="1"/>
</dbReference>
<dbReference type="PROSITE" id="PS50082">
    <property type="entry name" value="WD_REPEATS_2"/>
    <property type="match status" value="21"/>
</dbReference>
<feature type="repeat" description="WD" evidence="3">
    <location>
        <begin position="1032"/>
        <end position="1073"/>
    </location>
</feature>
<dbReference type="Gene3D" id="1.10.510.10">
    <property type="entry name" value="Transferase(Phosphotransferase) domain 1"/>
    <property type="match status" value="1"/>
</dbReference>
<dbReference type="SUPFAM" id="SSF50978">
    <property type="entry name" value="WD40 repeat-like"/>
    <property type="match status" value="2"/>
</dbReference>
<feature type="repeat" description="WD" evidence="3">
    <location>
        <begin position="641"/>
        <end position="682"/>
    </location>
</feature>
<feature type="repeat" description="WD" evidence="3">
    <location>
        <begin position="948"/>
        <end position="989"/>
    </location>
</feature>
<feature type="repeat" description="WD" evidence="3">
    <location>
        <begin position="906"/>
        <end position="947"/>
    </location>
</feature>
<dbReference type="SMART" id="SM00028">
    <property type="entry name" value="TPR"/>
    <property type="match status" value="2"/>
</dbReference>
<organism evidence="8 9">
    <name type="scientific">candidate division KSB3 bacterium</name>
    <dbReference type="NCBI Taxonomy" id="2044937"/>
    <lineage>
        <taxon>Bacteria</taxon>
        <taxon>candidate division KSB3</taxon>
    </lineage>
</organism>
<keyword evidence="2" id="KW-0677">Repeat</keyword>
<dbReference type="EMBL" id="PDPS01000020">
    <property type="protein sequence ID" value="PID59079.1"/>
    <property type="molecule type" value="Genomic_DNA"/>
</dbReference>
<feature type="repeat" description="WD" evidence="3">
    <location>
        <begin position="1074"/>
        <end position="1115"/>
    </location>
</feature>
<feature type="repeat" description="WD" evidence="3">
    <location>
        <begin position="1369"/>
        <end position="1410"/>
    </location>
</feature>
<evidence type="ECO:0000256" key="3">
    <source>
        <dbReference type="PROSITE-ProRule" id="PRU00221"/>
    </source>
</evidence>
<feature type="repeat" description="WD" evidence="3">
    <location>
        <begin position="990"/>
        <end position="1031"/>
    </location>
</feature>
<dbReference type="PROSITE" id="PS50294">
    <property type="entry name" value="WD_REPEATS_REGION"/>
    <property type="match status" value="19"/>
</dbReference>
<feature type="repeat" description="WD" evidence="3">
    <location>
        <begin position="776"/>
        <end position="817"/>
    </location>
</feature>
<feature type="compositionally biased region" description="Polar residues" evidence="6">
    <location>
        <begin position="66"/>
        <end position="85"/>
    </location>
</feature>
<sequence length="1605" mass="178628">MSEKDDRTLTGRGIRSPEPDQTLTSGRRLREPLPAQEGAHAKRVDAHGQAASTAEAENTHVPSLDLTLSSEKSHTSTSHRVTFSKGSRGERRLTQAANHEDRERLTDKVNWEVGDVIDGKFEVLELIGRGGMGVVYRVHHKEWQLEMAVKMPLTHLVSDDASKRRFIREAQTWVDLGLHLNIVQCWYVREFGGIPRVFMDYVDGGSLRDWIKEKRVRAGEWDKILDLIIQACDGLGYAHNHGVEVHRDVKPGNLLLTAKGELLVTDFGIVKRAGSEDIEVSSSAETHGHASGGVHTITATGSELGTPEYGAPEQWGEARHADCRADIYALGVILFELCCGRRPFDDGSHSEPVHVIIGRHLSSSPPDPRTFNPDVPKALSQMILTCLEKDPGNRPDSMLDLRNALTHIYRDVLGKNYRRMIPQAADLRSDALNNRAVSFLDLNREQEAFLSWNEALKLDAYHPESLYNKALLQWRAAEITDCEVVRLLTEAKHVTRRFSIYLGFIHLERGAAEQAEQEFLSALKDQEFSKNASLWRALGDSQLAQSKFLEAVRSYHNALDVGPRDFESLNRRALAHRGTREISEKRLLYRWQRCNCFFGSGHTGSILSVAISPDGRYAVSGGEDKIVRVWNPNSRECLWSLKGHDDHVLSVAITADGKSAVSGSRDKSIRLWDIEQGRALRTFRGHRGWVNIVKITPDGKRIISGSRDNTIRKWEIPTGKCFWTSDTFKHAINALAVTPDGRYALSGHDEENLYLWDLASGKRSERKFYGSSLENLGFFASTVSSLSISDDGAFAVVGTPNASVQIWDLNSGQEIKRLKGGHDEKITSVSVIPGRHLILSGSEDATLGLWDLESNEHIWTFEGHRGNVTSVATARQGQLAISAGQDSTIRVWNVMTREALWTLWGNQGHTEGVTSVAFALLGRFIVSASRDMSLRLWDVKSAKCLRTLKGHSKEVTCLAVTPDGRSALSGSRDLTLLLWDLGTGHVIRTFKGHRGPVTAVVISPDGQRAISGSADRTLRLWNLQKGKVLRIFQGHHDCITSLDVTPDGRFVVSGSRDTTIRLWNISSGKCVRTLQGHTKSVNSVKVLSDGRFVVSGSADHDLRLWHLATEKCVLVFRGHKEPVHAVAVTPDRRFVVSGGEDSTVRLWETATAKCLRTFNGHLDTVSSLIVSLNGEYIISGSTDASLRLWDLDLPEAEHYEASLQVCRQQNHEEIQLSSERFQQRMAWAKTAWENGKATAAYRYLQQARSVPSYERAPEALDLSAEIGGTLPRKTLRGEWMLWASEEDHHGPLRAIAITPDGHCMLSGSTDTTLLSWDLETGKRLQTFQGHRLAVTAAAITPDGRFVISGSKDTALCLWDIASSRCLRHYEGHEQDVTCLAVSQYGRFILSGSLDGTIRIWNPSTTECLHAFTGHKHGVTAVAALPLDKTYLVSGGSDRLLRLWDYNNGKCLQTYKGHRLQITVLALTPDGRYIVSGSDDCSLRVWRLENGECLRVLRGHEKEITDLALTPDGRFVFSASMDKSIQLWELATGQNLWALRGHKQEVTSVAISPDGRLLVSGGEDNMIRVCELDWELDINESAPPVGEDSPQHFTMMKRLTSFFQTR</sequence>
<dbReference type="InterPro" id="IPR001680">
    <property type="entry name" value="WD40_rpt"/>
</dbReference>
<dbReference type="PROSITE" id="PS50005">
    <property type="entry name" value="TPR"/>
    <property type="match status" value="1"/>
</dbReference>
<feature type="repeat" description="WD" evidence="3">
    <location>
        <begin position="732"/>
        <end position="766"/>
    </location>
</feature>
<evidence type="ECO:0000256" key="2">
    <source>
        <dbReference type="ARBA" id="ARBA00022737"/>
    </source>
</evidence>
<dbReference type="SMART" id="SM00320">
    <property type="entry name" value="WD40"/>
    <property type="match status" value="21"/>
</dbReference>
<gene>
    <name evidence="8" type="ORF">CSB45_01345</name>
</gene>
<feature type="compositionally biased region" description="Basic and acidic residues" evidence="6">
    <location>
        <begin position="87"/>
        <end position="102"/>
    </location>
</feature>
<dbReference type="PANTHER" id="PTHR19848:SF8">
    <property type="entry name" value="F-BOX AND WD REPEAT DOMAIN CONTAINING 7"/>
    <property type="match status" value="1"/>
</dbReference>
<dbReference type="Proteomes" id="UP000229740">
    <property type="component" value="Unassembled WGS sequence"/>
</dbReference>
<evidence type="ECO:0000313" key="8">
    <source>
        <dbReference type="EMBL" id="PID59079.1"/>
    </source>
</evidence>
<feature type="repeat" description="WD" evidence="3">
    <location>
        <begin position="1538"/>
        <end position="1568"/>
    </location>
</feature>
<name>A0A2G6EAF9_9BACT</name>
<feature type="binding site" evidence="5">
    <location>
        <position position="150"/>
    </location>
    <ligand>
        <name>ATP</name>
        <dbReference type="ChEBI" id="CHEBI:30616"/>
    </ligand>
</feature>
<dbReference type="InterPro" id="IPR011990">
    <property type="entry name" value="TPR-like_helical_dom_sf"/>
</dbReference>
<feature type="repeat" description="TPR" evidence="4">
    <location>
        <begin position="532"/>
        <end position="565"/>
    </location>
</feature>
<feature type="repeat" description="WD" evidence="3">
    <location>
        <begin position="683"/>
        <end position="724"/>
    </location>
</feature>
<dbReference type="InterPro" id="IPR011047">
    <property type="entry name" value="Quinoprotein_ADH-like_sf"/>
</dbReference>
<dbReference type="InterPro" id="IPR015943">
    <property type="entry name" value="WD40/YVTN_repeat-like_dom_sf"/>
</dbReference>
<reference evidence="8 9" key="1">
    <citation type="submission" date="2017-10" db="EMBL/GenBank/DDBJ databases">
        <title>Novel microbial diversity and functional potential in the marine mammal oral microbiome.</title>
        <authorList>
            <person name="Dudek N.K."/>
            <person name="Sun C.L."/>
            <person name="Burstein D."/>
            <person name="Kantor R.S."/>
            <person name="Aliaga Goltsman D.S."/>
            <person name="Bik E.M."/>
            <person name="Thomas B.C."/>
            <person name="Banfield J.F."/>
            <person name="Relman D.A."/>
        </authorList>
    </citation>
    <scope>NUCLEOTIDE SEQUENCE [LARGE SCALE GENOMIC DNA]</scope>
    <source>
        <strain evidence="8">DOLZORAL124_49_17</strain>
    </source>
</reference>
<dbReference type="SMART" id="SM00220">
    <property type="entry name" value="S_TKc"/>
    <property type="match status" value="1"/>
</dbReference>
<dbReference type="GO" id="GO:0004672">
    <property type="term" value="F:protein kinase activity"/>
    <property type="evidence" value="ECO:0007669"/>
    <property type="project" value="InterPro"/>
</dbReference>
<dbReference type="InterPro" id="IPR019775">
    <property type="entry name" value="WD40_repeat_CS"/>
</dbReference>
<dbReference type="InterPro" id="IPR000719">
    <property type="entry name" value="Prot_kinase_dom"/>
</dbReference>
<feature type="repeat" description="WD" evidence="3">
    <location>
        <begin position="1158"/>
        <end position="1192"/>
    </location>
</feature>
<feature type="repeat" description="WD" evidence="3">
    <location>
        <begin position="599"/>
        <end position="640"/>
    </location>
</feature>
<feature type="repeat" description="WD" evidence="3">
    <location>
        <begin position="861"/>
        <end position="902"/>
    </location>
</feature>
<dbReference type="Pfam" id="PF00069">
    <property type="entry name" value="Pkinase"/>
    <property type="match status" value="1"/>
</dbReference>
<dbReference type="InterPro" id="IPR019734">
    <property type="entry name" value="TPR_rpt"/>
</dbReference>
<dbReference type="PROSITE" id="PS00678">
    <property type="entry name" value="WD_REPEATS_1"/>
    <property type="match status" value="11"/>
</dbReference>
<dbReference type="SUPFAM" id="SSF50998">
    <property type="entry name" value="Quinoprotein alcohol dehydrogenase-like"/>
    <property type="match status" value="1"/>
</dbReference>
<dbReference type="Gene3D" id="1.25.40.10">
    <property type="entry name" value="Tetratricopeptide repeat domain"/>
    <property type="match status" value="1"/>
</dbReference>
<keyword evidence="5" id="KW-0547">Nucleotide-binding</keyword>
<feature type="repeat" description="WD" evidence="3">
    <location>
        <begin position="1496"/>
        <end position="1537"/>
    </location>
</feature>
<dbReference type="Gene3D" id="2.130.10.10">
    <property type="entry name" value="YVTN repeat-like/Quinoprotein amine dehydrogenase"/>
    <property type="match status" value="7"/>
</dbReference>
<feature type="region of interest" description="Disordered" evidence="6">
    <location>
        <begin position="283"/>
        <end position="311"/>
    </location>
</feature>
<dbReference type="SUPFAM" id="SSF48452">
    <property type="entry name" value="TPR-like"/>
    <property type="match status" value="1"/>
</dbReference>
<feature type="repeat" description="WD" evidence="3">
    <location>
        <begin position="1327"/>
        <end position="1368"/>
    </location>
</feature>
<feature type="repeat" description="WD" evidence="3">
    <location>
        <begin position="1116"/>
        <end position="1157"/>
    </location>
</feature>
<feature type="domain" description="Protein kinase" evidence="7">
    <location>
        <begin position="121"/>
        <end position="410"/>
    </location>
</feature>
<dbReference type="PROSITE" id="PS50011">
    <property type="entry name" value="PROTEIN_KINASE_DOM"/>
    <property type="match status" value="1"/>
</dbReference>
<dbReference type="GO" id="GO:0005524">
    <property type="term" value="F:ATP binding"/>
    <property type="evidence" value="ECO:0007669"/>
    <property type="project" value="UniProtKB-UniRule"/>
</dbReference>
<keyword evidence="1 3" id="KW-0853">WD repeat</keyword>
<feature type="repeat" description="WD" evidence="3">
    <location>
        <begin position="1285"/>
        <end position="1326"/>
    </location>
</feature>
<proteinExistence type="predicted"/>
<evidence type="ECO:0000256" key="1">
    <source>
        <dbReference type="ARBA" id="ARBA00022574"/>
    </source>
</evidence>
<dbReference type="CDD" id="cd00200">
    <property type="entry name" value="WD40"/>
    <property type="match status" value="3"/>
</dbReference>
<feature type="repeat" description="WD" evidence="3">
    <location>
        <begin position="1454"/>
        <end position="1495"/>
    </location>
</feature>
<comment type="caution">
    <text evidence="8">The sequence shown here is derived from an EMBL/GenBank/DDBJ whole genome shotgun (WGS) entry which is preliminary data.</text>
</comment>
<dbReference type="PANTHER" id="PTHR19848">
    <property type="entry name" value="WD40 REPEAT PROTEIN"/>
    <property type="match status" value="1"/>
</dbReference>
<dbReference type="InterPro" id="IPR020472">
    <property type="entry name" value="WD40_PAC1"/>
</dbReference>
<dbReference type="PRINTS" id="PR00320">
    <property type="entry name" value="GPROTEINBRPT"/>
</dbReference>
<dbReference type="InterPro" id="IPR011009">
    <property type="entry name" value="Kinase-like_dom_sf"/>
</dbReference>
<dbReference type="InterPro" id="IPR036322">
    <property type="entry name" value="WD40_repeat_dom_sf"/>
</dbReference>